<dbReference type="OrthoDB" id="1046782at2759"/>
<gene>
    <name evidence="3" type="primary">plcxd3</name>
    <name evidence="3" type="ORF">FJT64_007801</name>
</gene>
<evidence type="ECO:0000313" key="4">
    <source>
        <dbReference type="Proteomes" id="UP000440578"/>
    </source>
</evidence>
<sequence length="454" mass="50408">MASSPAGPWVLLLAALLGAGEAARAAGPPRPGASRSHGALPTPRFECPEHQPHTHAFLTLSHAARTLVAHWEARALAATDWVGVFDADPVRNLTTPLARVTPKTARGHHQTELAFSLPPLKEVYVNDNCLGRWVAYMRDGRVNSSSCLRSNPSWMVTSKDLIGDRRLREVFLVGSRDAGNQAIDVWTQLMMGVRFLDLHVAYLPPPGLVIPPGVPPPPVSFWGGVRGGRRVTPLRAVLTQLRRFLRRSNEIVVLDLATLRGFEGRPERHAVLVDILERRLGDWMAPVTLGDELVLNDLWNTGRRLVVTYNNRARRRGSPFLWPPTPVARHPTGNSSQLMHFVDELMSRSPYNYNWTIDVCLEPAATAAERDEAARELTARLRHRWWERANIVTTCDVLSSDLVAVAEAANRRRHQCRVERAKAAQRPPTTRPPPPPTTPAPQWRGPRAVGGRGP</sequence>
<dbReference type="SUPFAM" id="SSF51695">
    <property type="entry name" value="PLC-like phosphodiesterases"/>
    <property type="match status" value="1"/>
</dbReference>
<keyword evidence="2" id="KW-0732">Signal</keyword>
<name>A0A6A4VKH7_AMPAM</name>
<protein>
    <submittedName>
        <fullName evidence="3">PI-PLC X domain-containing protein 3</fullName>
    </submittedName>
</protein>
<feature type="chain" id="PRO_5025387932" evidence="2">
    <location>
        <begin position="23"/>
        <end position="454"/>
    </location>
</feature>
<evidence type="ECO:0000256" key="2">
    <source>
        <dbReference type="SAM" id="SignalP"/>
    </source>
</evidence>
<dbReference type="Gene3D" id="3.20.20.190">
    <property type="entry name" value="Phosphatidylinositol (PI) phosphodiesterase"/>
    <property type="match status" value="1"/>
</dbReference>
<evidence type="ECO:0000313" key="3">
    <source>
        <dbReference type="EMBL" id="KAF0294555.1"/>
    </source>
</evidence>
<dbReference type="PANTHER" id="PTHR13593">
    <property type="match status" value="1"/>
</dbReference>
<dbReference type="AlphaFoldDB" id="A0A6A4VKH7"/>
<dbReference type="EMBL" id="VIIS01001679">
    <property type="protein sequence ID" value="KAF0294555.1"/>
    <property type="molecule type" value="Genomic_DNA"/>
</dbReference>
<feature type="signal peptide" evidence="2">
    <location>
        <begin position="1"/>
        <end position="22"/>
    </location>
</feature>
<feature type="region of interest" description="Disordered" evidence="1">
    <location>
        <begin position="415"/>
        <end position="454"/>
    </location>
</feature>
<comment type="caution">
    <text evidence="3">The sequence shown here is derived from an EMBL/GenBank/DDBJ whole genome shotgun (WGS) entry which is preliminary data.</text>
</comment>
<reference evidence="3 4" key="1">
    <citation type="submission" date="2019-07" db="EMBL/GenBank/DDBJ databases">
        <title>Draft genome assembly of a fouling barnacle, Amphibalanus amphitrite (Darwin, 1854): The first reference genome for Thecostraca.</title>
        <authorList>
            <person name="Kim W."/>
        </authorList>
    </citation>
    <scope>NUCLEOTIDE SEQUENCE [LARGE SCALE GENOMIC DNA]</scope>
    <source>
        <strain evidence="3">SNU_AA5</strain>
        <tissue evidence="3">Soma without cirri and trophi</tissue>
    </source>
</reference>
<proteinExistence type="predicted"/>
<dbReference type="Proteomes" id="UP000440578">
    <property type="component" value="Unassembled WGS sequence"/>
</dbReference>
<dbReference type="GO" id="GO:0008081">
    <property type="term" value="F:phosphoric diester hydrolase activity"/>
    <property type="evidence" value="ECO:0007669"/>
    <property type="project" value="InterPro"/>
</dbReference>
<dbReference type="PANTHER" id="PTHR13593:SF103">
    <property type="entry name" value="RE10370P"/>
    <property type="match status" value="1"/>
</dbReference>
<evidence type="ECO:0000256" key="1">
    <source>
        <dbReference type="SAM" id="MobiDB-lite"/>
    </source>
</evidence>
<dbReference type="InterPro" id="IPR017946">
    <property type="entry name" value="PLC-like_Pdiesterase_TIM-brl"/>
</dbReference>
<organism evidence="3 4">
    <name type="scientific">Amphibalanus amphitrite</name>
    <name type="common">Striped barnacle</name>
    <name type="synonym">Balanus amphitrite</name>
    <dbReference type="NCBI Taxonomy" id="1232801"/>
    <lineage>
        <taxon>Eukaryota</taxon>
        <taxon>Metazoa</taxon>
        <taxon>Ecdysozoa</taxon>
        <taxon>Arthropoda</taxon>
        <taxon>Crustacea</taxon>
        <taxon>Multicrustacea</taxon>
        <taxon>Cirripedia</taxon>
        <taxon>Thoracica</taxon>
        <taxon>Thoracicalcarea</taxon>
        <taxon>Balanomorpha</taxon>
        <taxon>Balanoidea</taxon>
        <taxon>Balanidae</taxon>
        <taxon>Amphibalaninae</taxon>
        <taxon>Amphibalanus</taxon>
    </lineage>
</organism>
<dbReference type="InterPro" id="IPR051057">
    <property type="entry name" value="PI-PLC_domain"/>
</dbReference>
<accession>A0A6A4VKH7</accession>
<feature type="compositionally biased region" description="Pro residues" evidence="1">
    <location>
        <begin position="429"/>
        <end position="439"/>
    </location>
</feature>
<feature type="region of interest" description="Disordered" evidence="1">
    <location>
        <begin position="23"/>
        <end position="48"/>
    </location>
</feature>
<dbReference type="GO" id="GO:0006629">
    <property type="term" value="P:lipid metabolic process"/>
    <property type="evidence" value="ECO:0007669"/>
    <property type="project" value="InterPro"/>
</dbReference>
<keyword evidence="4" id="KW-1185">Reference proteome</keyword>